<dbReference type="RefSeq" id="WP_080064455.1">
    <property type="nucleotide sequence ID" value="NZ_MZGX01000012.1"/>
</dbReference>
<proteinExistence type="predicted"/>
<evidence type="ECO:0000313" key="1">
    <source>
        <dbReference type="EMBL" id="OPX43989.1"/>
    </source>
</evidence>
<protein>
    <submittedName>
        <fullName evidence="1">Uncharacterized protein</fullName>
    </submittedName>
</protein>
<sequence length="148" mass="17624">MSWNVIETQEDIDKLMSVYGYFHDGCIKELKYISGGYVDKDLRMNPFNSKRILNIIFQRQYKNPTVIEMIFEGIHKMNLEPSNGDYDCIIYQASLEKINDIFYWADWDSFEIDDINEIKRTWIAASKIKWRVADNYIGENEVYIPKVQ</sequence>
<dbReference type="OrthoDB" id="1494005at2"/>
<organism evidence="1 2">
    <name type="scientific">Ruminiclostridium hungatei</name>
    <name type="common">Clostridium hungatei</name>
    <dbReference type="NCBI Taxonomy" id="48256"/>
    <lineage>
        <taxon>Bacteria</taxon>
        <taxon>Bacillati</taxon>
        <taxon>Bacillota</taxon>
        <taxon>Clostridia</taxon>
        <taxon>Eubacteriales</taxon>
        <taxon>Oscillospiraceae</taxon>
        <taxon>Ruminiclostridium</taxon>
    </lineage>
</organism>
<comment type="caution">
    <text evidence="1">The sequence shown here is derived from an EMBL/GenBank/DDBJ whole genome shotgun (WGS) entry which is preliminary data.</text>
</comment>
<reference evidence="1 2" key="1">
    <citation type="submission" date="2017-03" db="EMBL/GenBank/DDBJ databases">
        <title>Genome sequence of Clostridium hungatei DSM 14427.</title>
        <authorList>
            <person name="Poehlein A."/>
            <person name="Daniel R."/>
        </authorList>
    </citation>
    <scope>NUCLEOTIDE SEQUENCE [LARGE SCALE GENOMIC DNA]</scope>
    <source>
        <strain evidence="1 2">DSM 14427</strain>
    </source>
</reference>
<dbReference type="AlphaFoldDB" id="A0A1V4SJB6"/>
<keyword evidence="2" id="KW-1185">Reference proteome</keyword>
<name>A0A1V4SJB6_RUMHU</name>
<evidence type="ECO:0000313" key="2">
    <source>
        <dbReference type="Proteomes" id="UP000191554"/>
    </source>
</evidence>
<dbReference type="Proteomes" id="UP000191554">
    <property type="component" value="Unassembled WGS sequence"/>
</dbReference>
<accession>A0A1V4SJB6</accession>
<dbReference type="EMBL" id="MZGX01000012">
    <property type="protein sequence ID" value="OPX43989.1"/>
    <property type="molecule type" value="Genomic_DNA"/>
</dbReference>
<gene>
    <name evidence="1" type="ORF">CLHUN_20140</name>
</gene>